<dbReference type="Pfam" id="PF13086">
    <property type="entry name" value="AAA_11"/>
    <property type="match status" value="1"/>
</dbReference>
<dbReference type="EMBL" id="JARAOO010000008">
    <property type="protein sequence ID" value="KAJ7960014.1"/>
    <property type="molecule type" value="Genomic_DNA"/>
</dbReference>
<sequence length="149" mass="16944">MRECRHGNTFKLIWGPPGTGKTKTVDVLLFSLLKLKGRTLTCVPTNTAVMEVAARLLRIVKESLESGMYGLGDIVLFGNNARMKVDGYEGLCDIFLDHRGRKLRKCLAPLSGWKHYLDSMVCFLEDPMEQYLSYKRDRNDNGDEEDIIL</sequence>
<proteinExistence type="predicted"/>
<feature type="domain" description="DNA2/NAM7 helicase helicase" evidence="1">
    <location>
        <begin position="3"/>
        <end position="65"/>
    </location>
</feature>
<evidence type="ECO:0000259" key="1">
    <source>
        <dbReference type="Pfam" id="PF13086"/>
    </source>
</evidence>
<comment type="caution">
    <text evidence="2">The sequence shown here is derived from an EMBL/GenBank/DDBJ whole genome shotgun (WGS) entry which is preliminary data.</text>
</comment>
<dbReference type="AlphaFoldDB" id="A0AAD7PMB1"/>
<keyword evidence="2" id="KW-0378">Hydrolase</keyword>
<reference evidence="2" key="1">
    <citation type="journal article" date="2023" name="Science">
        <title>Elucidation of the pathway for biosynthesis of saponin adjuvants from the soapbark tree.</title>
        <authorList>
            <person name="Reed J."/>
            <person name="Orme A."/>
            <person name="El-Demerdash A."/>
            <person name="Owen C."/>
            <person name="Martin L.B.B."/>
            <person name="Misra R.C."/>
            <person name="Kikuchi S."/>
            <person name="Rejzek M."/>
            <person name="Martin A.C."/>
            <person name="Harkess A."/>
            <person name="Leebens-Mack J."/>
            <person name="Louveau T."/>
            <person name="Stephenson M.J."/>
            <person name="Osbourn A."/>
        </authorList>
    </citation>
    <scope>NUCLEOTIDE SEQUENCE</scope>
    <source>
        <strain evidence="2">S10</strain>
    </source>
</reference>
<organism evidence="2 3">
    <name type="scientific">Quillaja saponaria</name>
    <name type="common">Soap bark tree</name>
    <dbReference type="NCBI Taxonomy" id="32244"/>
    <lineage>
        <taxon>Eukaryota</taxon>
        <taxon>Viridiplantae</taxon>
        <taxon>Streptophyta</taxon>
        <taxon>Embryophyta</taxon>
        <taxon>Tracheophyta</taxon>
        <taxon>Spermatophyta</taxon>
        <taxon>Magnoliopsida</taxon>
        <taxon>eudicotyledons</taxon>
        <taxon>Gunneridae</taxon>
        <taxon>Pentapetalae</taxon>
        <taxon>rosids</taxon>
        <taxon>fabids</taxon>
        <taxon>Fabales</taxon>
        <taxon>Quillajaceae</taxon>
        <taxon>Quillaja</taxon>
    </lineage>
</organism>
<name>A0AAD7PMB1_QUISA</name>
<dbReference type="InterPro" id="IPR027417">
    <property type="entry name" value="P-loop_NTPase"/>
</dbReference>
<gene>
    <name evidence="2" type="ORF">O6P43_020512</name>
</gene>
<dbReference type="PANTHER" id="PTHR10887">
    <property type="entry name" value="DNA2/NAM7 HELICASE FAMILY"/>
    <property type="match status" value="1"/>
</dbReference>
<dbReference type="InterPro" id="IPR045055">
    <property type="entry name" value="DNA2/NAM7-like"/>
</dbReference>
<keyword evidence="3" id="KW-1185">Reference proteome</keyword>
<dbReference type="PANTHER" id="PTHR10887:SF522">
    <property type="entry name" value="P-LOOP CONTAINING NUCLEOSIDE TRIPHOSPHATE HYDROLASES SUPERFAMILY PROTEIN"/>
    <property type="match status" value="1"/>
</dbReference>
<dbReference type="KEGG" id="qsa:O6P43_020512"/>
<accession>A0AAD7PMB1</accession>
<dbReference type="GO" id="GO:0004386">
    <property type="term" value="F:helicase activity"/>
    <property type="evidence" value="ECO:0007669"/>
    <property type="project" value="InterPro"/>
</dbReference>
<dbReference type="Proteomes" id="UP001163823">
    <property type="component" value="Chromosome 8"/>
</dbReference>
<evidence type="ECO:0000313" key="3">
    <source>
        <dbReference type="Proteomes" id="UP001163823"/>
    </source>
</evidence>
<dbReference type="GO" id="GO:0016787">
    <property type="term" value="F:hydrolase activity"/>
    <property type="evidence" value="ECO:0007669"/>
    <property type="project" value="UniProtKB-KW"/>
</dbReference>
<protein>
    <submittedName>
        <fullName evidence="2">P-loop nucleoside triphosphate hydrolase superfamily protein</fullName>
    </submittedName>
</protein>
<dbReference type="InterPro" id="IPR041677">
    <property type="entry name" value="DNA2/NAM7_AAA_11"/>
</dbReference>
<dbReference type="Gene3D" id="3.40.50.300">
    <property type="entry name" value="P-loop containing nucleotide triphosphate hydrolases"/>
    <property type="match status" value="1"/>
</dbReference>
<evidence type="ECO:0000313" key="2">
    <source>
        <dbReference type="EMBL" id="KAJ7960014.1"/>
    </source>
</evidence>
<dbReference type="SUPFAM" id="SSF52540">
    <property type="entry name" value="P-loop containing nucleoside triphosphate hydrolases"/>
    <property type="match status" value="1"/>
</dbReference>